<gene>
    <name evidence="9" type="ORF">DK847_05935</name>
</gene>
<evidence type="ECO:0000256" key="3">
    <source>
        <dbReference type="ARBA" id="ARBA00022692"/>
    </source>
</evidence>
<dbReference type="GO" id="GO:0005886">
    <property type="term" value="C:plasma membrane"/>
    <property type="evidence" value="ECO:0007669"/>
    <property type="project" value="UniProtKB-SubCell"/>
</dbReference>
<evidence type="ECO:0000256" key="1">
    <source>
        <dbReference type="ARBA" id="ARBA00004651"/>
    </source>
</evidence>
<evidence type="ECO:0000313" key="9">
    <source>
        <dbReference type="EMBL" id="PZF77965.1"/>
    </source>
</evidence>
<feature type="transmembrane region" description="Helical" evidence="6">
    <location>
        <begin position="271"/>
        <end position="302"/>
    </location>
</feature>
<dbReference type="InterPro" id="IPR025857">
    <property type="entry name" value="MacB_PCD"/>
</dbReference>
<keyword evidence="10" id="KW-1185">Reference proteome</keyword>
<feature type="transmembrane region" description="Helical" evidence="6">
    <location>
        <begin position="327"/>
        <end position="351"/>
    </location>
</feature>
<dbReference type="AlphaFoldDB" id="A0A2W2ARK1"/>
<comment type="caution">
    <text evidence="9">The sequence shown here is derived from an EMBL/GenBank/DDBJ whole genome shotgun (WGS) entry which is preliminary data.</text>
</comment>
<proteinExistence type="predicted"/>
<accession>A0A2W2ARK1</accession>
<dbReference type="InterPro" id="IPR038766">
    <property type="entry name" value="Membrane_comp_ABC_pdt"/>
</dbReference>
<keyword evidence="3 6" id="KW-0812">Transmembrane</keyword>
<dbReference type="InterPro" id="IPR003838">
    <property type="entry name" value="ABC3_permease_C"/>
</dbReference>
<reference evidence="10" key="1">
    <citation type="submission" date="2018-06" db="EMBL/GenBank/DDBJ databases">
        <title>Aestuariibacter litoralis strain KCTC 52945T.</title>
        <authorList>
            <person name="Li X."/>
            <person name="Salam N."/>
            <person name="Li J.-L."/>
            <person name="Chen Y.-M."/>
            <person name="Yang Z.-W."/>
            <person name="Zhang L.-Y."/>
            <person name="Han M.-X."/>
            <person name="Xiao M."/>
            <person name="Li W.-J."/>
        </authorList>
    </citation>
    <scope>NUCLEOTIDE SEQUENCE [LARGE SCALE GENOMIC DNA]</scope>
    <source>
        <strain evidence="10">KCTC 52945</strain>
    </source>
</reference>
<dbReference type="Pfam" id="PF02687">
    <property type="entry name" value="FtsX"/>
    <property type="match status" value="1"/>
</dbReference>
<dbReference type="Proteomes" id="UP000248795">
    <property type="component" value="Unassembled WGS sequence"/>
</dbReference>
<name>A0A2W2ARK1_9HYPH</name>
<feature type="transmembrane region" description="Helical" evidence="6">
    <location>
        <begin position="666"/>
        <end position="687"/>
    </location>
</feature>
<feature type="transmembrane region" description="Helical" evidence="6">
    <location>
        <begin position="228"/>
        <end position="251"/>
    </location>
</feature>
<sequence>MLAQGFLALLSHWRRHRLQLAMLLLGLALATALWSAVQAINGEARASYARAAAVVGQDRLEQLVRADGMRLPQSDYIALRKAGWLVSPVIEGEKRFDGERLRILGIDPVTLPREAAQVDVGAEDIGLSRFITPPGLFIVSRETADRLAGAATPPLSISEALPSGTVLTDIGIAQDLLDAPGQLSRLLIDPRQPTAAKPLAEVAPHLVRRAPVAESDLSRLTDSFHLNLTAFGLLAFAVGLFIVHSAIGLAFEQRRPVIRTLRAVGLPLRTLIGLMVAELLVLSTVAGLIGVALGYGVAALLLPDVAASLRGLYGAEVPGTLSIRPSVWGLGLAIAVAGTLASAASRLWRIAAMPLLAPARPRAWSLASERSLRLQAAAGLALLAAAWLIVGFGAGLVAGFTALGAMLLGAALILPLLLSVLLKLAAALSKGVVAQWFWADTRQQLPGLSLALMALLLALAANAGVGTMVQSFRQTFVGWLDQRLPSELYVTTRSAAESLQVREWLRQRSDAVLPIWNAELRMFGQPVQVFGIADHATYRDHWPMLEAEPDAWDRIARGEGVLANEQLMRRAALRLGDTIPLEAGVSLPLVGVFSDYGNPKGQVIIGVDMLVKLFPDASRLRYAVRIAPDRAPQLAADLRRAFDLPLENVVNQATVKDFSLKIFERTFAVTAALNVLTLGVAGLAIFASLLTLSGMRLSQLAPAWAMGLALRRLALLEVLRSAALASFTMLAAVPVGLGLAWMLLAVINVEAFGWRLPMHLFPLDWLRLFLLAVASAVLAALLPALWLTRRRPADLVKVFANER</sequence>
<evidence type="ECO:0000259" key="7">
    <source>
        <dbReference type="Pfam" id="PF02687"/>
    </source>
</evidence>
<dbReference type="Pfam" id="PF12704">
    <property type="entry name" value="MacB_PCD"/>
    <property type="match status" value="1"/>
</dbReference>
<feature type="transmembrane region" description="Helical" evidence="6">
    <location>
        <begin position="722"/>
        <end position="745"/>
    </location>
</feature>
<keyword evidence="2" id="KW-1003">Cell membrane</keyword>
<feature type="transmembrane region" description="Helical" evidence="6">
    <location>
        <begin position="396"/>
        <end position="414"/>
    </location>
</feature>
<evidence type="ECO:0000259" key="8">
    <source>
        <dbReference type="Pfam" id="PF12704"/>
    </source>
</evidence>
<feature type="domain" description="ABC3 transporter permease C-terminal" evidence="7">
    <location>
        <begin position="230"/>
        <end position="347"/>
    </location>
</feature>
<evidence type="ECO:0000256" key="5">
    <source>
        <dbReference type="ARBA" id="ARBA00023136"/>
    </source>
</evidence>
<protein>
    <submittedName>
        <fullName evidence="9">ABC transporter permease</fullName>
    </submittedName>
</protein>
<feature type="transmembrane region" description="Helical" evidence="6">
    <location>
        <begin position="445"/>
        <end position="465"/>
    </location>
</feature>
<feature type="transmembrane region" description="Helical" evidence="6">
    <location>
        <begin position="765"/>
        <end position="787"/>
    </location>
</feature>
<keyword evidence="5 6" id="KW-0472">Membrane</keyword>
<dbReference type="PANTHER" id="PTHR30287:SF2">
    <property type="entry name" value="BLL1001 PROTEIN"/>
    <property type="match status" value="1"/>
</dbReference>
<feature type="transmembrane region" description="Helical" evidence="6">
    <location>
        <begin position="372"/>
        <end position="390"/>
    </location>
</feature>
<evidence type="ECO:0000256" key="4">
    <source>
        <dbReference type="ARBA" id="ARBA00022989"/>
    </source>
</evidence>
<evidence type="ECO:0000256" key="6">
    <source>
        <dbReference type="SAM" id="Phobius"/>
    </source>
</evidence>
<organism evidence="9 10">
    <name type="scientific">Aestuariivirga litoralis</name>
    <dbReference type="NCBI Taxonomy" id="2650924"/>
    <lineage>
        <taxon>Bacteria</taxon>
        <taxon>Pseudomonadati</taxon>
        <taxon>Pseudomonadota</taxon>
        <taxon>Alphaproteobacteria</taxon>
        <taxon>Hyphomicrobiales</taxon>
        <taxon>Aestuariivirgaceae</taxon>
        <taxon>Aestuariivirga</taxon>
    </lineage>
</organism>
<comment type="subcellular location">
    <subcellularLocation>
        <location evidence="1">Cell membrane</location>
        <topology evidence="1">Multi-pass membrane protein</topology>
    </subcellularLocation>
</comment>
<evidence type="ECO:0000256" key="2">
    <source>
        <dbReference type="ARBA" id="ARBA00022475"/>
    </source>
</evidence>
<feature type="domain" description="MacB-like periplasmic core" evidence="8">
    <location>
        <begin position="450"/>
        <end position="639"/>
    </location>
</feature>
<evidence type="ECO:0000313" key="10">
    <source>
        <dbReference type="Proteomes" id="UP000248795"/>
    </source>
</evidence>
<dbReference type="EMBL" id="QKVK01000002">
    <property type="protein sequence ID" value="PZF77965.1"/>
    <property type="molecule type" value="Genomic_DNA"/>
</dbReference>
<dbReference type="RefSeq" id="WP_111196810.1">
    <property type="nucleotide sequence ID" value="NZ_QKVK01000002.1"/>
</dbReference>
<dbReference type="PANTHER" id="PTHR30287">
    <property type="entry name" value="MEMBRANE COMPONENT OF PREDICTED ABC SUPERFAMILY METABOLITE UPTAKE TRANSPORTER"/>
    <property type="match status" value="1"/>
</dbReference>
<keyword evidence="4 6" id="KW-1133">Transmembrane helix</keyword>